<feature type="compositionally biased region" description="Pro residues" evidence="1">
    <location>
        <begin position="187"/>
        <end position="196"/>
    </location>
</feature>
<dbReference type="RefSeq" id="WP_366086506.1">
    <property type="nucleotide sequence ID" value="NZ_JBFASG010000001.1"/>
</dbReference>
<evidence type="ECO:0000313" key="4">
    <source>
        <dbReference type="Proteomes" id="UP001552479"/>
    </source>
</evidence>
<dbReference type="SUPFAM" id="SSF55729">
    <property type="entry name" value="Acyl-CoA N-acyltransferases (Nat)"/>
    <property type="match status" value="1"/>
</dbReference>
<evidence type="ECO:0000256" key="1">
    <source>
        <dbReference type="SAM" id="MobiDB-lite"/>
    </source>
</evidence>
<proteinExistence type="predicted"/>
<organism evidence="3 4">
    <name type="scientific">Streptomyces roseoverticillatus</name>
    <dbReference type="NCBI Taxonomy" id="66429"/>
    <lineage>
        <taxon>Bacteria</taxon>
        <taxon>Bacillati</taxon>
        <taxon>Actinomycetota</taxon>
        <taxon>Actinomycetes</taxon>
        <taxon>Kitasatosporales</taxon>
        <taxon>Streptomycetaceae</taxon>
        <taxon>Streptomyces</taxon>
    </lineage>
</organism>
<evidence type="ECO:0000313" key="3">
    <source>
        <dbReference type="EMBL" id="MEV4921658.1"/>
    </source>
</evidence>
<comment type="caution">
    <text evidence="3">The sequence shown here is derived from an EMBL/GenBank/DDBJ whole genome shotgun (WGS) entry which is preliminary data.</text>
</comment>
<protein>
    <submittedName>
        <fullName evidence="3">GNAT family N-acetyltransferase</fullName>
    </submittedName>
</protein>
<dbReference type="Proteomes" id="UP001552479">
    <property type="component" value="Unassembled WGS sequence"/>
</dbReference>
<name>A0ABV3IN08_9ACTN</name>
<dbReference type="Gene3D" id="3.40.630.30">
    <property type="match status" value="1"/>
</dbReference>
<reference evidence="3 4" key="1">
    <citation type="submission" date="2024-06" db="EMBL/GenBank/DDBJ databases">
        <title>The Natural Products Discovery Center: Release of the First 8490 Sequenced Strains for Exploring Actinobacteria Biosynthetic Diversity.</title>
        <authorList>
            <person name="Kalkreuter E."/>
            <person name="Kautsar S.A."/>
            <person name="Yang D."/>
            <person name="Bader C.D."/>
            <person name="Teijaro C.N."/>
            <person name="Fluegel L."/>
            <person name="Davis C.M."/>
            <person name="Simpson J.R."/>
            <person name="Lauterbach L."/>
            <person name="Steele A.D."/>
            <person name="Gui C."/>
            <person name="Meng S."/>
            <person name="Li G."/>
            <person name="Viehrig K."/>
            <person name="Ye F."/>
            <person name="Su P."/>
            <person name="Kiefer A.F."/>
            <person name="Nichols A."/>
            <person name="Cepeda A.J."/>
            <person name="Yan W."/>
            <person name="Fan B."/>
            <person name="Jiang Y."/>
            <person name="Adhikari A."/>
            <person name="Zheng C.-J."/>
            <person name="Schuster L."/>
            <person name="Cowan T.M."/>
            <person name="Smanski M.J."/>
            <person name="Chevrette M.G."/>
            <person name="De Carvalho L.P.S."/>
            <person name="Shen B."/>
        </authorList>
    </citation>
    <scope>NUCLEOTIDE SEQUENCE [LARGE SCALE GENOMIC DNA]</scope>
    <source>
        <strain evidence="3 4">NPDC053791</strain>
    </source>
</reference>
<feature type="domain" description="N-acetyltransferase" evidence="2">
    <location>
        <begin position="16"/>
        <end position="178"/>
    </location>
</feature>
<gene>
    <name evidence="3" type="ORF">AB0L03_02195</name>
</gene>
<dbReference type="EMBL" id="JBFASG010000001">
    <property type="protein sequence ID" value="MEV4921658.1"/>
    <property type="molecule type" value="Genomic_DNA"/>
</dbReference>
<dbReference type="PROSITE" id="PS51186">
    <property type="entry name" value="GNAT"/>
    <property type="match status" value="1"/>
</dbReference>
<accession>A0ABV3IN08</accession>
<dbReference type="InterPro" id="IPR016181">
    <property type="entry name" value="Acyl_CoA_acyltransferase"/>
</dbReference>
<keyword evidence="4" id="KW-1185">Reference proteome</keyword>
<sequence length="196" mass="20677">MPAHRATAPESVPAPVSVQPASEADRPVLERLWLMFRHDMSAFDGSMPARDGTFRSDRLEAALAGAGAGWAAYLLRSGPHPAGLALVRGVGGPARVMNSFFVARGARGKGAGLRAAREVVARHPGPWEIPFQDANAAAVRFWRRVAAEAAGEAWAEERRPVPGRPDLPPDVWISFTGDGTGPGVRRPGPPASPASP</sequence>
<feature type="region of interest" description="Disordered" evidence="1">
    <location>
        <begin position="1"/>
        <end position="23"/>
    </location>
</feature>
<dbReference type="InterPro" id="IPR000182">
    <property type="entry name" value="GNAT_dom"/>
</dbReference>
<feature type="region of interest" description="Disordered" evidence="1">
    <location>
        <begin position="152"/>
        <end position="196"/>
    </location>
</feature>
<evidence type="ECO:0000259" key="2">
    <source>
        <dbReference type="PROSITE" id="PS51186"/>
    </source>
</evidence>